<evidence type="ECO:0000256" key="2">
    <source>
        <dbReference type="SAM" id="MobiDB-lite"/>
    </source>
</evidence>
<dbReference type="PANTHER" id="PTHR23349:SF108">
    <property type="entry name" value="BHLH DOMAIN-CONTAINING PROTEIN"/>
    <property type="match status" value="1"/>
</dbReference>
<keyword evidence="5" id="KW-1185">Reference proteome</keyword>
<dbReference type="GO" id="GO:0046983">
    <property type="term" value="F:protein dimerization activity"/>
    <property type="evidence" value="ECO:0007669"/>
    <property type="project" value="InterPro"/>
</dbReference>
<gene>
    <name evidence="4" type="ORF">CLUMA_CG006528</name>
</gene>
<dbReference type="InterPro" id="IPR050283">
    <property type="entry name" value="E-box_TF_Regulators"/>
</dbReference>
<evidence type="ECO:0000313" key="4">
    <source>
        <dbReference type="EMBL" id="CRK93139.1"/>
    </source>
</evidence>
<dbReference type="EMBL" id="CVRI01000036">
    <property type="protein sequence ID" value="CRK93139.1"/>
    <property type="molecule type" value="Genomic_DNA"/>
</dbReference>
<organism evidence="4 5">
    <name type="scientific">Clunio marinus</name>
    <dbReference type="NCBI Taxonomy" id="568069"/>
    <lineage>
        <taxon>Eukaryota</taxon>
        <taxon>Metazoa</taxon>
        <taxon>Ecdysozoa</taxon>
        <taxon>Arthropoda</taxon>
        <taxon>Hexapoda</taxon>
        <taxon>Insecta</taxon>
        <taxon>Pterygota</taxon>
        <taxon>Neoptera</taxon>
        <taxon>Endopterygota</taxon>
        <taxon>Diptera</taxon>
        <taxon>Nematocera</taxon>
        <taxon>Chironomoidea</taxon>
        <taxon>Chironomidae</taxon>
        <taxon>Clunio</taxon>
    </lineage>
</organism>
<dbReference type="STRING" id="568069.A0A1J1HYV4"/>
<dbReference type="CDD" id="cd19744">
    <property type="entry name" value="bHLH_TS_dAS-C_like"/>
    <property type="match status" value="1"/>
</dbReference>
<accession>A0A1J1HYV4</accession>
<feature type="compositionally biased region" description="Low complexity" evidence="2">
    <location>
        <begin position="255"/>
        <end position="265"/>
    </location>
</feature>
<dbReference type="AlphaFoldDB" id="A0A1J1HYV4"/>
<proteinExistence type="predicted"/>
<feature type="region of interest" description="Disordered" evidence="2">
    <location>
        <begin position="238"/>
        <end position="270"/>
    </location>
</feature>
<feature type="domain" description="BHLH" evidence="3">
    <location>
        <begin position="96"/>
        <end position="158"/>
    </location>
</feature>
<evidence type="ECO:0000256" key="1">
    <source>
        <dbReference type="ARBA" id="ARBA00023125"/>
    </source>
</evidence>
<feature type="region of interest" description="Disordered" evidence="2">
    <location>
        <begin position="1"/>
        <end position="57"/>
    </location>
</feature>
<dbReference type="PANTHER" id="PTHR23349">
    <property type="entry name" value="BASIC HELIX-LOOP-HELIX TRANSCRIPTION FACTOR, TWIST"/>
    <property type="match status" value="1"/>
</dbReference>
<dbReference type="SMART" id="SM00353">
    <property type="entry name" value="HLH"/>
    <property type="match status" value="1"/>
</dbReference>
<keyword evidence="1" id="KW-0238">DNA-binding</keyword>
<dbReference type="Proteomes" id="UP000183832">
    <property type="component" value="Unassembled WGS sequence"/>
</dbReference>
<dbReference type="InterPro" id="IPR036638">
    <property type="entry name" value="HLH_DNA-bd_sf"/>
</dbReference>
<dbReference type="Pfam" id="PF00010">
    <property type="entry name" value="HLH"/>
    <property type="match status" value="1"/>
</dbReference>
<feature type="region of interest" description="Disordered" evidence="2">
    <location>
        <begin position="69"/>
        <end position="105"/>
    </location>
</feature>
<sequence length="367" mass="40751">MNFVRSVPVMKSKNEEATENDASLVNTHSAVGFGNKKTKSDQMIPMPSSATNSPSQSDIKPVLGQITMNHQQNEPATKKRRVSDGSTTKVKPPPAVAVARRNARERNRVKQVNNGFSMLRDHIPPEIADTFEQAGRGNAKKLSKVETLRMAVEYIRSLERMLAFDTSNDSDSSSTMYLNNNTNNHSTFSNLSMISEYTTIHIHPPPSPMNVQPLASNTMNTAPSLNFVNDINSSTSVINSTANSETPAGSISPYSGHSSLSPAPSHHADNINNNIIMEESQYTTIITNGRHEVKEDHDEFKQSLSFPDQLMIQCGNNETSHYENLVLKQELIDDDGIFDENSLSNENMIDAMQWWEQQQNLNQNSPS</sequence>
<dbReference type="GO" id="GO:0000981">
    <property type="term" value="F:DNA-binding transcription factor activity, RNA polymerase II-specific"/>
    <property type="evidence" value="ECO:0007669"/>
    <property type="project" value="TreeGrafter"/>
</dbReference>
<dbReference type="GO" id="GO:0032502">
    <property type="term" value="P:developmental process"/>
    <property type="evidence" value="ECO:0007669"/>
    <property type="project" value="TreeGrafter"/>
</dbReference>
<dbReference type="Gene3D" id="4.10.280.10">
    <property type="entry name" value="Helix-loop-helix DNA-binding domain"/>
    <property type="match status" value="1"/>
</dbReference>
<dbReference type="PROSITE" id="PS50888">
    <property type="entry name" value="BHLH"/>
    <property type="match status" value="1"/>
</dbReference>
<feature type="compositionally biased region" description="Polar residues" evidence="2">
    <location>
        <begin position="48"/>
        <end position="57"/>
    </location>
</feature>
<evidence type="ECO:0000313" key="5">
    <source>
        <dbReference type="Proteomes" id="UP000183832"/>
    </source>
</evidence>
<name>A0A1J1HYV4_9DIPT</name>
<reference evidence="4 5" key="1">
    <citation type="submission" date="2015-04" db="EMBL/GenBank/DDBJ databases">
        <authorList>
            <person name="Syromyatnikov M.Y."/>
            <person name="Popov V.N."/>
        </authorList>
    </citation>
    <scope>NUCLEOTIDE SEQUENCE [LARGE SCALE GENOMIC DNA]</scope>
</reference>
<dbReference type="OrthoDB" id="5976910at2759"/>
<feature type="compositionally biased region" description="Polar residues" evidence="2">
    <location>
        <begin position="20"/>
        <end position="29"/>
    </location>
</feature>
<evidence type="ECO:0000259" key="3">
    <source>
        <dbReference type="PROSITE" id="PS50888"/>
    </source>
</evidence>
<feature type="compositionally biased region" description="Polar residues" evidence="2">
    <location>
        <begin position="238"/>
        <end position="253"/>
    </location>
</feature>
<dbReference type="GO" id="GO:0000977">
    <property type="term" value="F:RNA polymerase II transcription regulatory region sequence-specific DNA binding"/>
    <property type="evidence" value="ECO:0007669"/>
    <property type="project" value="TreeGrafter"/>
</dbReference>
<dbReference type="InterPro" id="IPR011598">
    <property type="entry name" value="bHLH_dom"/>
</dbReference>
<protein>
    <submittedName>
        <fullName evidence="4">CLUMA_CG006528, isoform A</fullName>
    </submittedName>
</protein>
<dbReference type="SUPFAM" id="SSF47459">
    <property type="entry name" value="HLH, helix-loop-helix DNA-binding domain"/>
    <property type="match status" value="1"/>
</dbReference>